<dbReference type="RefSeq" id="WP_185662963.1">
    <property type="nucleotide sequence ID" value="NZ_JACLAW010000002.1"/>
</dbReference>
<sequence length="60" mass="6421">MGGHSEMSREERLAAKLRENLRRRKAQARAMGAGEDAGDPDASETDGESGAPLPKQSPSR</sequence>
<dbReference type="Proteomes" id="UP000566813">
    <property type="component" value="Unassembled WGS sequence"/>
</dbReference>
<evidence type="ECO:0000256" key="1">
    <source>
        <dbReference type="SAM" id="MobiDB-lite"/>
    </source>
</evidence>
<feature type="compositionally biased region" description="Acidic residues" evidence="1">
    <location>
        <begin position="36"/>
        <end position="47"/>
    </location>
</feature>
<accession>A0A7X1FQQ2</accession>
<name>A0A7X1FQQ2_9SPHN</name>
<evidence type="ECO:0000313" key="3">
    <source>
        <dbReference type="Proteomes" id="UP000566813"/>
    </source>
</evidence>
<organism evidence="2 3">
    <name type="scientific">Novosphingobium flavum</name>
    <dbReference type="NCBI Taxonomy" id="1778672"/>
    <lineage>
        <taxon>Bacteria</taxon>
        <taxon>Pseudomonadati</taxon>
        <taxon>Pseudomonadota</taxon>
        <taxon>Alphaproteobacteria</taxon>
        <taxon>Sphingomonadales</taxon>
        <taxon>Sphingomonadaceae</taxon>
        <taxon>Novosphingobium</taxon>
    </lineage>
</organism>
<feature type="region of interest" description="Disordered" evidence="1">
    <location>
        <begin position="17"/>
        <end position="60"/>
    </location>
</feature>
<dbReference type="EMBL" id="JACLAW010000002">
    <property type="protein sequence ID" value="MBC2664657.1"/>
    <property type="molecule type" value="Genomic_DNA"/>
</dbReference>
<reference evidence="2 3" key="1">
    <citation type="submission" date="2020-08" db="EMBL/GenBank/DDBJ databases">
        <title>The genome sequence of type strain Novosphingobium flavum NBRC 111647.</title>
        <authorList>
            <person name="Liu Y."/>
        </authorList>
    </citation>
    <scope>NUCLEOTIDE SEQUENCE [LARGE SCALE GENOMIC DNA]</scope>
    <source>
        <strain evidence="2 3">NBRC 111647</strain>
    </source>
</reference>
<keyword evidence="3" id="KW-1185">Reference proteome</keyword>
<proteinExistence type="predicted"/>
<comment type="caution">
    <text evidence="2">The sequence shown here is derived from an EMBL/GenBank/DDBJ whole genome shotgun (WGS) entry which is preliminary data.</text>
</comment>
<dbReference type="AlphaFoldDB" id="A0A7X1FQQ2"/>
<evidence type="ECO:0000313" key="2">
    <source>
        <dbReference type="EMBL" id="MBC2664657.1"/>
    </source>
</evidence>
<gene>
    <name evidence="2" type="ORF">H7F51_03885</name>
</gene>
<protein>
    <submittedName>
        <fullName evidence="2">Uncharacterized protein</fullName>
    </submittedName>
</protein>